<feature type="region of interest" description="Disordered" evidence="1">
    <location>
        <begin position="45"/>
        <end position="82"/>
    </location>
</feature>
<dbReference type="InParanoid" id="A0A194QKP7"/>
<dbReference type="AlphaFoldDB" id="A0A194QKP7"/>
<keyword evidence="3" id="KW-1185">Reference proteome</keyword>
<dbReference type="EMBL" id="KQ461198">
    <property type="protein sequence ID" value="KPJ06097.1"/>
    <property type="molecule type" value="Genomic_DNA"/>
</dbReference>
<dbReference type="Proteomes" id="UP000053240">
    <property type="component" value="Unassembled WGS sequence"/>
</dbReference>
<evidence type="ECO:0000313" key="3">
    <source>
        <dbReference type="Proteomes" id="UP000053240"/>
    </source>
</evidence>
<organism evidence="2 3">
    <name type="scientific">Papilio machaon</name>
    <name type="common">Old World swallowtail butterfly</name>
    <dbReference type="NCBI Taxonomy" id="76193"/>
    <lineage>
        <taxon>Eukaryota</taxon>
        <taxon>Metazoa</taxon>
        <taxon>Ecdysozoa</taxon>
        <taxon>Arthropoda</taxon>
        <taxon>Hexapoda</taxon>
        <taxon>Insecta</taxon>
        <taxon>Pterygota</taxon>
        <taxon>Neoptera</taxon>
        <taxon>Endopterygota</taxon>
        <taxon>Lepidoptera</taxon>
        <taxon>Glossata</taxon>
        <taxon>Ditrysia</taxon>
        <taxon>Papilionoidea</taxon>
        <taxon>Papilionidae</taxon>
        <taxon>Papilioninae</taxon>
        <taxon>Papilio</taxon>
    </lineage>
</organism>
<name>A0A194QKP7_PAPMA</name>
<reference evidence="2 3" key="1">
    <citation type="journal article" date="2015" name="Nat. Commun.">
        <title>Outbred genome sequencing and CRISPR/Cas9 gene editing in butterflies.</title>
        <authorList>
            <person name="Li X."/>
            <person name="Fan D."/>
            <person name="Zhang W."/>
            <person name="Liu G."/>
            <person name="Zhang L."/>
            <person name="Zhao L."/>
            <person name="Fang X."/>
            <person name="Chen L."/>
            <person name="Dong Y."/>
            <person name="Chen Y."/>
            <person name="Ding Y."/>
            <person name="Zhao R."/>
            <person name="Feng M."/>
            <person name="Zhu Y."/>
            <person name="Feng Y."/>
            <person name="Jiang X."/>
            <person name="Zhu D."/>
            <person name="Xiang H."/>
            <person name="Feng X."/>
            <person name="Li S."/>
            <person name="Wang J."/>
            <person name="Zhang G."/>
            <person name="Kronforst M.R."/>
            <person name="Wang W."/>
        </authorList>
    </citation>
    <scope>NUCLEOTIDE SEQUENCE [LARGE SCALE GENOMIC DNA]</scope>
    <source>
        <strain evidence="2">Ya'a_city_454_Pm</strain>
        <tissue evidence="2">Whole body</tissue>
    </source>
</reference>
<feature type="compositionally biased region" description="Low complexity" evidence="1">
    <location>
        <begin position="62"/>
        <end position="82"/>
    </location>
</feature>
<accession>A0A194QKP7</accession>
<sequence length="82" mass="9375">MESQVIMDDQERCYKMYNMYKVPNSRNSTSLQNIGHKQCLGCMQQQRHRRDADGEHTRATRRPAAARAATATQSSRAVRTCA</sequence>
<protein>
    <submittedName>
        <fullName evidence="2">Uncharacterized protein</fullName>
    </submittedName>
</protein>
<gene>
    <name evidence="2" type="ORF">RR48_14539</name>
</gene>
<evidence type="ECO:0000256" key="1">
    <source>
        <dbReference type="SAM" id="MobiDB-lite"/>
    </source>
</evidence>
<proteinExistence type="predicted"/>
<evidence type="ECO:0000313" key="2">
    <source>
        <dbReference type="EMBL" id="KPJ06097.1"/>
    </source>
</evidence>